<gene>
    <name evidence="1" type="ORF">DCAF_LOCUS17757</name>
</gene>
<evidence type="ECO:0000313" key="2">
    <source>
        <dbReference type="Proteomes" id="UP001314170"/>
    </source>
</evidence>
<keyword evidence="2" id="KW-1185">Reference proteome</keyword>
<proteinExistence type="predicted"/>
<protein>
    <submittedName>
        <fullName evidence="1">Uncharacterized protein</fullName>
    </submittedName>
</protein>
<comment type="caution">
    <text evidence="1">The sequence shown here is derived from an EMBL/GenBank/DDBJ whole genome shotgun (WGS) entry which is preliminary data.</text>
</comment>
<feature type="non-terminal residue" evidence="1">
    <location>
        <position position="1"/>
    </location>
</feature>
<dbReference type="Proteomes" id="UP001314170">
    <property type="component" value="Unassembled WGS sequence"/>
</dbReference>
<dbReference type="EMBL" id="CAWUPB010001161">
    <property type="protein sequence ID" value="CAK7344369.1"/>
    <property type="molecule type" value="Genomic_DNA"/>
</dbReference>
<organism evidence="1 2">
    <name type="scientific">Dovyalis caffra</name>
    <dbReference type="NCBI Taxonomy" id="77055"/>
    <lineage>
        <taxon>Eukaryota</taxon>
        <taxon>Viridiplantae</taxon>
        <taxon>Streptophyta</taxon>
        <taxon>Embryophyta</taxon>
        <taxon>Tracheophyta</taxon>
        <taxon>Spermatophyta</taxon>
        <taxon>Magnoliopsida</taxon>
        <taxon>eudicotyledons</taxon>
        <taxon>Gunneridae</taxon>
        <taxon>Pentapetalae</taxon>
        <taxon>rosids</taxon>
        <taxon>fabids</taxon>
        <taxon>Malpighiales</taxon>
        <taxon>Salicaceae</taxon>
        <taxon>Flacourtieae</taxon>
        <taxon>Dovyalis</taxon>
    </lineage>
</organism>
<dbReference type="AlphaFoldDB" id="A0AAV1S117"/>
<sequence length="95" mass="10686">RQFAKTLPTLTWLLLGGDKWPSFAYMRGSRARDGSVKHAQNYWLGFPTPNIIPSHETPHQKLSNNKSSQTCKINAFDTVLPSTPIPNLGYMHMSS</sequence>
<reference evidence="1 2" key="1">
    <citation type="submission" date="2024-01" db="EMBL/GenBank/DDBJ databases">
        <authorList>
            <person name="Waweru B."/>
        </authorList>
    </citation>
    <scope>NUCLEOTIDE SEQUENCE [LARGE SCALE GENOMIC DNA]</scope>
</reference>
<accession>A0AAV1S117</accession>
<evidence type="ECO:0000313" key="1">
    <source>
        <dbReference type="EMBL" id="CAK7344369.1"/>
    </source>
</evidence>
<name>A0AAV1S117_9ROSI</name>